<evidence type="ECO:0000256" key="4">
    <source>
        <dbReference type="ARBA" id="ARBA00022624"/>
    </source>
</evidence>
<dbReference type="InterPro" id="IPR005675">
    <property type="entry name" value="Citramal_synthase"/>
</dbReference>
<dbReference type="Gene3D" id="1.10.238.260">
    <property type="match status" value="1"/>
</dbReference>
<organism evidence="11 12">
    <name type="scientific">Desulfobacter latus</name>
    <dbReference type="NCBI Taxonomy" id="2292"/>
    <lineage>
        <taxon>Bacteria</taxon>
        <taxon>Pseudomonadati</taxon>
        <taxon>Thermodesulfobacteriota</taxon>
        <taxon>Desulfobacteria</taxon>
        <taxon>Desulfobacterales</taxon>
        <taxon>Desulfobacteraceae</taxon>
        <taxon>Desulfobacter</taxon>
    </lineage>
</organism>
<dbReference type="PANTHER" id="PTHR43538:SF1">
    <property type="entry name" value="(R)-CITRAMALATE SYNTHASE"/>
    <property type="match status" value="1"/>
</dbReference>
<evidence type="ECO:0000313" key="12">
    <source>
        <dbReference type="Proteomes" id="UP000553343"/>
    </source>
</evidence>
<keyword evidence="4" id="KW-0412">Isoleucine biosynthesis</keyword>
<comment type="caution">
    <text evidence="11">The sequence shown here is derived from an EMBL/GenBank/DDBJ whole genome shotgun (WGS) entry which is preliminary data.</text>
</comment>
<gene>
    <name evidence="11" type="ORF">HXW94_08765</name>
</gene>
<evidence type="ECO:0000313" key="11">
    <source>
        <dbReference type="EMBL" id="NWH05072.1"/>
    </source>
</evidence>
<dbReference type="EC" id="2.3.3.21" evidence="8"/>
<dbReference type="AlphaFoldDB" id="A0A850T6R0"/>
<dbReference type="GO" id="GO:0043714">
    <property type="term" value="F:(R)-citramalate synthase activity"/>
    <property type="evidence" value="ECO:0007669"/>
    <property type="project" value="UniProtKB-UniRule"/>
</dbReference>
<evidence type="ECO:0000256" key="8">
    <source>
        <dbReference type="NCBIfam" id="TIGR00977"/>
    </source>
</evidence>
<evidence type="ECO:0000256" key="5">
    <source>
        <dbReference type="ARBA" id="ARBA00022679"/>
    </source>
</evidence>
<dbReference type="Pfam" id="PF08502">
    <property type="entry name" value="LeuA_dimer"/>
    <property type="match status" value="1"/>
</dbReference>
<evidence type="ECO:0000256" key="9">
    <source>
        <dbReference type="RuleBase" id="RU003523"/>
    </source>
</evidence>
<dbReference type="Pfam" id="PF22617">
    <property type="entry name" value="HCS_D2"/>
    <property type="match status" value="1"/>
</dbReference>
<dbReference type="UniPathway" id="UPA00047">
    <property type="reaction ID" value="UER00066"/>
</dbReference>
<dbReference type="Pfam" id="PF00682">
    <property type="entry name" value="HMGL-like"/>
    <property type="match status" value="1"/>
</dbReference>
<dbReference type="SUPFAM" id="SSF51569">
    <property type="entry name" value="Aldolase"/>
    <property type="match status" value="1"/>
</dbReference>
<evidence type="ECO:0000259" key="10">
    <source>
        <dbReference type="PROSITE" id="PS50991"/>
    </source>
</evidence>
<accession>A0A850T6R0</accession>
<dbReference type="NCBIfam" id="TIGR00977">
    <property type="entry name" value="citramal_synth"/>
    <property type="match status" value="1"/>
</dbReference>
<dbReference type="CDD" id="cd07941">
    <property type="entry name" value="DRE_TIM_LeuA3"/>
    <property type="match status" value="1"/>
</dbReference>
<dbReference type="SMART" id="SM00917">
    <property type="entry name" value="LeuA_dimer"/>
    <property type="match status" value="1"/>
</dbReference>
<keyword evidence="12" id="KW-1185">Reference proteome</keyword>
<dbReference type="Gene3D" id="3.20.20.70">
    <property type="entry name" value="Aldolase class I"/>
    <property type="match status" value="1"/>
</dbReference>
<dbReference type="GO" id="GO:0003852">
    <property type="term" value="F:2-isopropylmalate synthase activity"/>
    <property type="evidence" value="ECO:0007669"/>
    <property type="project" value="InterPro"/>
</dbReference>
<dbReference type="InterPro" id="IPR013785">
    <property type="entry name" value="Aldolase_TIM"/>
</dbReference>
<protein>
    <recommendedName>
        <fullName evidence="8">Citramalate synthase</fullName>
        <ecNumber evidence="8">2.3.3.21</ecNumber>
    </recommendedName>
</protein>
<dbReference type="Gene3D" id="3.30.160.270">
    <property type="match status" value="1"/>
</dbReference>
<keyword evidence="5 9" id="KW-0808">Transferase</keyword>
<reference evidence="11 12" key="1">
    <citation type="submission" date="2020-06" db="EMBL/GenBank/DDBJ databases">
        <title>High-quality draft genome of sulfate reducer Desulfobacter latus type strain AcrS2 isolated from marine sediment.</title>
        <authorList>
            <person name="Hoppe M."/>
            <person name="Larsen C.K."/>
            <person name="Marshall I.P.G."/>
            <person name="Schramm A."/>
            <person name="Marietou A.G."/>
        </authorList>
    </citation>
    <scope>NUCLEOTIDE SEQUENCE [LARGE SCALE GENOMIC DNA]</scope>
    <source>
        <strain evidence="11 12">AcRS2</strain>
    </source>
</reference>
<dbReference type="InterPro" id="IPR000891">
    <property type="entry name" value="PYR_CT"/>
</dbReference>
<dbReference type="RefSeq" id="WP_178366530.1">
    <property type="nucleotide sequence ID" value="NZ_JACADJ010000024.1"/>
</dbReference>
<dbReference type="InterPro" id="IPR013709">
    <property type="entry name" value="2-isopropylmalate_synth_dimer"/>
</dbReference>
<dbReference type="PANTHER" id="PTHR43538">
    <property type="entry name" value="ALPHA-IPM SYNTHASE/HOMOCITRATE SYNTHASE"/>
    <property type="match status" value="1"/>
</dbReference>
<proteinExistence type="inferred from homology"/>
<comment type="similarity">
    <text evidence="2 9">Belongs to the alpha-IPM synthase/homocitrate synthase family.</text>
</comment>
<name>A0A850T6R0_9BACT</name>
<keyword evidence="6" id="KW-0100">Branched-chain amino acid biosynthesis</keyword>
<dbReference type="GO" id="GO:0009098">
    <property type="term" value="P:L-leucine biosynthetic process"/>
    <property type="evidence" value="ECO:0007669"/>
    <property type="project" value="InterPro"/>
</dbReference>
<dbReference type="PROSITE" id="PS00815">
    <property type="entry name" value="AIPM_HOMOCIT_SYNTH_1"/>
    <property type="match status" value="1"/>
</dbReference>
<dbReference type="InterPro" id="IPR002034">
    <property type="entry name" value="AIPM/Hcit_synth_CS"/>
</dbReference>
<dbReference type="InterPro" id="IPR036230">
    <property type="entry name" value="LeuA_allosteric_dom_sf"/>
</dbReference>
<dbReference type="GO" id="GO:0009097">
    <property type="term" value="P:isoleucine biosynthetic process"/>
    <property type="evidence" value="ECO:0007669"/>
    <property type="project" value="UniProtKB-UniRule"/>
</dbReference>
<evidence type="ECO:0000256" key="3">
    <source>
        <dbReference type="ARBA" id="ARBA00022605"/>
    </source>
</evidence>
<dbReference type="SUPFAM" id="SSF110921">
    <property type="entry name" value="2-isopropylmalate synthase LeuA, allosteric (dimerisation) domain"/>
    <property type="match status" value="1"/>
</dbReference>
<dbReference type="EMBL" id="JACADJ010000024">
    <property type="protein sequence ID" value="NWH05072.1"/>
    <property type="molecule type" value="Genomic_DNA"/>
</dbReference>
<evidence type="ECO:0000256" key="6">
    <source>
        <dbReference type="ARBA" id="ARBA00023304"/>
    </source>
</evidence>
<comment type="pathway">
    <text evidence="1">Amino-acid biosynthesis; L-isoleucine biosynthesis; 2-oxobutanoate from pyruvate: step 1/3.</text>
</comment>
<evidence type="ECO:0000256" key="7">
    <source>
        <dbReference type="ARBA" id="ARBA00048263"/>
    </source>
</evidence>
<dbReference type="InterPro" id="IPR054691">
    <property type="entry name" value="LeuA/HCS_post-cat"/>
</dbReference>
<comment type="catalytic activity">
    <reaction evidence="7">
        <text>pyruvate + acetyl-CoA + H2O = (3R)-citramalate + CoA + H(+)</text>
        <dbReference type="Rhea" id="RHEA:19045"/>
        <dbReference type="ChEBI" id="CHEBI:15361"/>
        <dbReference type="ChEBI" id="CHEBI:15377"/>
        <dbReference type="ChEBI" id="CHEBI:15378"/>
        <dbReference type="ChEBI" id="CHEBI:30934"/>
        <dbReference type="ChEBI" id="CHEBI:57287"/>
        <dbReference type="ChEBI" id="CHEBI:57288"/>
        <dbReference type="EC" id="2.3.3.21"/>
    </reaction>
</comment>
<keyword evidence="3" id="KW-0028">Amino-acid biosynthesis</keyword>
<sequence>MTTVNAKKKALLYDTTLRDGMQGENIFFSPEDKLKIATRLDDAGIHYIEGGWPGSNPGAQAFFDLVRDKQFKQARICAFGSTRRQNSTCEQDGNIKALIDSGAPVVTIFGKSWDLHVMDIMNNTREENLAMITESISYLKARGREVLYDAEHYYDGYKANADFALETLEAAVKGGSRCLVLCDTNGGSLPCDIDTITRATIAHFKDYDDVIFGVHTHNDCAMAVANTINAVHAGATMVQGTINGYGERCGNADLTAIIPILALKMHRACISEENLAKLQNLSRFVSETANMQPIAARPFVGHSAFTHKGGVHVSAIMKNPRAYEHMAPELVGNRRRVLVSEQSGKSNIAYKARELGVDLGNDDTKKSLIVNNIKEMENYGYEFDTAEGSLKLLMEKLTEQYQSHFDLESFRVVVEKDKERPCYSHAMIKIRVGDETEITSAEGDGPVSALDNALRKALTTMYPGVKDLHLVDFKVRVIDGSDGTDSRVRVLIESRDTDNIFSTVGVSADIIEASWQALADSFQYKLALDHNNK</sequence>
<dbReference type="Proteomes" id="UP000553343">
    <property type="component" value="Unassembled WGS sequence"/>
</dbReference>
<evidence type="ECO:0000256" key="1">
    <source>
        <dbReference type="ARBA" id="ARBA00004743"/>
    </source>
</evidence>
<feature type="domain" description="Pyruvate carboxyltransferase" evidence="10">
    <location>
        <begin position="10"/>
        <end position="276"/>
    </location>
</feature>
<dbReference type="PROSITE" id="PS50991">
    <property type="entry name" value="PYR_CT"/>
    <property type="match status" value="1"/>
</dbReference>
<evidence type="ECO:0000256" key="2">
    <source>
        <dbReference type="ARBA" id="ARBA00006154"/>
    </source>
</evidence>